<dbReference type="RefSeq" id="XP_018029783.1">
    <property type="nucleotide sequence ID" value="XM_018179679.1"/>
</dbReference>
<evidence type="ECO:0000313" key="4">
    <source>
        <dbReference type="Proteomes" id="UP000077069"/>
    </source>
</evidence>
<reference evidence="3 4" key="1">
    <citation type="submission" date="2016-05" db="EMBL/GenBank/DDBJ databases">
        <title>Comparative analysis of secretome profiles of manganese(II)-oxidizing ascomycete fungi.</title>
        <authorList>
            <consortium name="DOE Joint Genome Institute"/>
            <person name="Zeiner C.A."/>
            <person name="Purvine S.O."/>
            <person name="Zink E.M."/>
            <person name="Wu S."/>
            <person name="Pasa-Tolic L."/>
            <person name="Chaput D.L."/>
            <person name="Haridas S."/>
            <person name="Grigoriev I.V."/>
            <person name="Santelli C.M."/>
            <person name="Hansel C.M."/>
        </authorList>
    </citation>
    <scope>NUCLEOTIDE SEQUENCE [LARGE SCALE GENOMIC DNA]</scope>
    <source>
        <strain evidence="3 4">AP3s5-JAC2a</strain>
    </source>
</reference>
<dbReference type="InterPro" id="IPR024437">
    <property type="entry name" value="DUF3825"/>
</dbReference>
<dbReference type="EMBL" id="KV441562">
    <property type="protein sequence ID" value="OAF99417.1"/>
    <property type="molecule type" value="Genomic_DNA"/>
</dbReference>
<evidence type="ECO:0000313" key="3">
    <source>
        <dbReference type="EMBL" id="OAF99417.1"/>
    </source>
</evidence>
<keyword evidence="4" id="KW-1185">Reference proteome</keyword>
<dbReference type="Pfam" id="PF12873">
    <property type="entry name" value="DUF3825"/>
    <property type="match status" value="1"/>
</dbReference>
<dbReference type="AlphaFoldDB" id="A0A177BY23"/>
<protein>
    <recommendedName>
        <fullName evidence="2">DUF3825 domain-containing protein</fullName>
    </recommendedName>
</protein>
<proteinExistence type="predicted"/>
<dbReference type="Proteomes" id="UP000077069">
    <property type="component" value="Unassembled WGS sequence"/>
</dbReference>
<feature type="domain" description="DUF3825" evidence="2">
    <location>
        <begin position="17"/>
        <end position="189"/>
    </location>
</feature>
<evidence type="ECO:0000256" key="1">
    <source>
        <dbReference type="SAM" id="MobiDB-lite"/>
    </source>
</evidence>
<dbReference type="GeneID" id="28763165"/>
<dbReference type="OrthoDB" id="5402805at2759"/>
<organism evidence="3 4">
    <name type="scientific">Paraphaeosphaeria sporulosa</name>
    <dbReference type="NCBI Taxonomy" id="1460663"/>
    <lineage>
        <taxon>Eukaryota</taxon>
        <taxon>Fungi</taxon>
        <taxon>Dikarya</taxon>
        <taxon>Ascomycota</taxon>
        <taxon>Pezizomycotina</taxon>
        <taxon>Dothideomycetes</taxon>
        <taxon>Pleosporomycetidae</taxon>
        <taxon>Pleosporales</taxon>
        <taxon>Massarineae</taxon>
        <taxon>Didymosphaeriaceae</taxon>
        <taxon>Paraphaeosphaeria</taxon>
    </lineage>
</organism>
<dbReference type="InParanoid" id="A0A177BY23"/>
<gene>
    <name evidence="3" type="ORF">CC84DRAFT_1169519</name>
</gene>
<accession>A0A177BY23</accession>
<evidence type="ECO:0000259" key="2">
    <source>
        <dbReference type="Pfam" id="PF12873"/>
    </source>
</evidence>
<sequence>MESMLPSTLGSWIDLTRETFGFFRRNTQLGKQPWYFLRWAIESDREMMTFFNPTPEMADYVTAASDLVYDWRRPLILNYAHILDDDDMKRFPQELQKRPLRARSQLDAAVKKTLNRLRRNYKIAIPQWYPKLKDEGAQLLLPLDLFDEGTADLALVVSLAGDRYRGSTVLTLEMAYTHARLVARPDSEWLKPLSTVVEDQMDTGSPNAGLQRDLASPRDNPAMKISDWRRL</sequence>
<feature type="region of interest" description="Disordered" evidence="1">
    <location>
        <begin position="198"/>
        <end position="221"/>
    </location>
</feature>
<name>A0A177BY23_9PLEO</name>